<dbReference type="Proteomes" id="UP001605036">
    <property type="component" value="Unassembled WGS sequence"/>
</dbReference>
<dbReference type="EMBL" id="JBHFFA010000006">
    <property type="protein sequence ID" value="KAL2622220.1"/>
    <property type="molecule type" value="Genomic_DNA"/>
</dbReference>
<keyword evidence="1" id="KW-0732">Signal</keyword>
<keyword evidence="3" id="KW-1185">Reference proteome</keyword>
<organism evidence="2 3">
    <name type="scientific">Riccia fluitans</name>
    <dbReference type="NCBI Taxonomy" id="41844"/>
    <lineage>
        <taxon>Eukaryota</taxon>
        <taxon>Viridiplantae</taxon>
        <taxon>Streptophyta</taxon>
        <taxon>Embryophyta</taxon>
        <taxon>Marchantiophyta</taxon>
        <taxon>Marchantiopsida</taxon>
        <taxon>Marchantiidae</taxon>
        <taxon>Marchantiales</taxon>
        <taxon>Ricciaceae</taxon>
        <taxon>Riccia</taxon>
    </lineage>
</organism>
<evidence type="ECO:0000313" key="3">
    <source>
        <dbReference type="Proteomes" id="UP001605036"/>
    </source>
</evidence>
<gene>
    <name evidence="2" type="ORF">R1flu_002425</name>
</gene>
<proteinExistence type="predicted"/>
<accession>A0ABD1Y6K9</accession>
<sequence length="128" mass="14054">MISSLSIGLFISSISFIPPFYSAAESSDSPRAGDAVAHSDGRAISANEAPHCGPESCCIEDTLLLALDLSPCPMHFPKSRCHRQFPRILDTAFQWPFKLRTCVLASCFFACLRSHSPIRLLTNPVKEE</sequence>
<feature type="chain" id="PRO_5044766490" description="Secreted protein" evidence="1">
    <location>
        <begin position="24"/>
        <end position="128"/>
    </location>
</feature>
<comment type="caution">
    <text evidence="2">The sequence shown here is derived from an EMBL/GenBank/DDBJ whole genome shotgun (WGS) entry which is preliminary data.</text>
</comment>
<dbReference type="AlphaFoldDB" id="A0ABD1Y6K9"/>
<name>A0ABD1Y6K9_9MARC</name>
<reference evidence="2 3" key="1">
    <citation type="submission" date="2024-09" db="EMBL/GenBank/DDBJ databases">
        <title>Chromosome-scale assembly of Riccia fluitans.</title>
        <authorList>
            <person name="Paukszto L."/>
            <person name="Sawicki J."/>
            <person name="Karawczyk K."/>
            <person name="Piernik-Szablinska J."/>
            <person name="Szczecinska M."/>
            <person name="Mazdziarz M."/>
        </authorList>
    </citation>
    <scope>NUCLEOTIDE SEQUENCE [LARGE SCALE GENOMIC DNA]</scope>
    <source>
        <strain evidence="2">Rf_01</strain>
        <tissue evidence="2">Aerial parts of the thallus</tissue>
    </source>
</reference>
<evidence type="ECO:0000313" key="2">
    <source>
        <dbReference type="EMBL" id="KAL2622220.1"/>
    </source>
</evidence>
<evidence type="ECO:0000256" key="1">
    <source>
        <dbReference type="SAM" id="SignalP"/>
    </source>
</evidence>
<feature type="signal peptide" evidence="1">
    <location>
        <begin position="1"/>
        <end position="23"/>
    </location>
</feature>
<protein>
    <recommendedName>
        <fullName evidence="4">Secreted protein</fullName>
    </recommendedName>
</protein>
<evidence type="ECO:0008006" key="4">
    <source>
        <dbReference type="Google" id="ProtNLM"/>
    </source>
</evidence>